<dbReference type="EMBL" id="JAPJDZ010000045">
    <property type="protein sequence ID" value="MDP5137341.1"/>
    <property type="molecule type" value="Genomic_DNA"/>
</dbReference>
<comment type="subcellular location">
    <subcellularLocation>
        <location evidence="1">Secreted</location>
    </subcellularLocation>
</comment>
<reference evidence="7 8" key="1">
    <citation type="submission" date="2022-11" db="EMBL/GenBank/DDBJ databases">
        <title>Viruses from the air-sea interface of a natural surface slick.</title>
        <authorList>
            <person name="Rahlff J."/>
            <person name="Holmfeldt K."/>
        </authorList>
    </citation>
    <scope>NUCLEOTIDE SEQUENCE [LARGE SCALE GENOMIC DNA]</scope>
    <source>
        <strain evidence="7 8">SMS4</strain>
    </source>
</reference>
<feature type="compositionally biased region" description="Acidic residues" evidence="5">
    <location>
        <begin position="1031"/>
        <end position="1041"/>
    </location>
</feature>
<dbReference type="Pfam" id="PF18884">
    <property type="entry name" value="TSP3_bac"/>
    <property type="match status" value="3"/>
</dbReference>
<comment type="caution">
    <text evidence="7">The sequence shown here is derived from an EMBL/GenBank/DDBJ whole genome shotgun (WGS) entry which is preliminary data.</text>
</comment>
<dbReference type="PANTHER" id="PTHR37467:SF1">
    <property type="entry name" value="EXPORTED CALCIUM-BINDING GLYCOPROTEIN"/>
    <property type="match status" value="1"/>
</dbReference>
<dbReference type="PANTHER" id="PTHR37467">
    <property type="entry name" value="EXPORTED CALCIUM-BINDING GLYCOPROTEIN-RELATED"/>
    <property type="match status" value="1"/>
</dbReference>
<dbReference type="InterPro" id="IPR028994">
    <property type="entry name" value="Integrin_alpha_N"/>
</dbReference>
<evidence type="ECO:0000256" key="3">
    <source>
        <dbReference type="ARBA" id="ARBA00022729"/>
    </source>
</evidence>
<protein>
    <submittedName>
        <fullName evidence="7">Uncharacterized protein</fullName>
    </submittedName>
</protein>
<dbReference type="Proteomes" id="UP001231109">
    <property type="component" value="Unassembled WGS sequence"/>
</dbReference>
<evidence type="ECO:0000256" key="6">
    <source>
        <dbReference type="SAM" id="SignalP"/>
    </source>
</evidence>
<feature type="signal peptide" evidence="6">
    <location>
        <begin position="1"/>
        <end position="21"/>
    </location>
</feature>
<dbReference type="SUPFAM" id="SSF69318">
    <property type="entry name" value="Integrin alpha N-terminal domain"/>
    <property type="match status" value="1"/>
</dbReference>
<accession>A0ABT9I310</accession>
<evidence type="ECO:0000256" key="1">
    <source>
        <dbReference type="ARBA" id="ARBA00004613"/>
    </source>
</evidence>
<name>A0ABT9I310_9GAMM</name>
<gene>
    <name evidence="7" type="ORF">ORJ04_15400</name>
</gene>
<sequence length="1156" mass="131209">MRNLITSALLFSVLNSSVSFASSFVYEPQVLTAEHSVNSSGSKSPQRTEASLSFTALEVNDSKVILPYDTMPGWPARDAFNFYFKADNTGYSSNASWLERHQSQTFNWQLEHGKIIINQTTLTPQERWVYYPYSDIASQYGQTVADELIRLKDNFQITNPQLITEYSGIVRHELTKLTDDGNKARVAHTFDIKTQLSIPMEWQWQGPAAITASQQQREADYFYNSDSLLNAVTAEALIDTTWAIHTYRQHQHGEQYARNQLLAGTYADLLTLQPNGSVSSTYSDFNFSWQLLNGQLRLTDGAHLFIITPRLQQAGNYLAQIEYWQNGQLAQIYSSQMIKLEADNSNLIDNLVTRIPEVYVAGINNYYPHAWKNTTPWQENIIAAEQFFGYQFKANGELNRGLYIDPRDADKPVYVNGAAWQYQIIDNQLKQSYRSSSTERERTWHLLRTDESGRTYVLESSVIGYDADFNGIIDENERGSFIPPRINVLHRYNMMADTQVWNNIRDTDSDGLNDIIETDIGTSVDNADTDNDGYSDGYEVNNGTNPQDAGSAPTPLPLHFSRQELLQSPLLMPADTIDGWLPRQADSVMFYADGSATHGNSEWHEQHLSQTINWQLLDGKLSLNFSQFVQTQRYYSYPFADIEAVYGFATADELRFLADQSQIPRIFQLTELSGPAQQTIEKITLSNDATTIQLTTVNYRALQLPTDWRWFNFTPPEVRYETTEQRQLMRPSAGIALPSTLAASQWAMQTYRGHQYGPMLDDKYVHGTFADLLSFNANNTLTMQNDPSTYNWQTLNGKWRLNYHVHRYEVTPYRQQGDAYLVQVAHYQNDQLVSLYSSQLVKRNATTAEFLNNLHTALPEVYLTSINNYTPTSWQYDLPWQQNTLVPEQLYGYQFAPGNTLRHGIYIDTQSSENSVNMGQQWQYTASGNSINMTFTDDWRARQRQWQVLQVDNQGRIYVLEQADWDIDLDSNGSFTPNERGNYIAPRINVITRYDLSKHTQEWQALPDTDNDGLNDYIETDMGTNPNLADSDNDGLNDGDELQAGTDPLNSDTDGDGLQDGTDPIPDGVTITVQASTGGIVSPGTIEILRGSNATFQLTPESGYKIHKINGCTGSHSGLQFITTELQQSCTLSVDFKRKARRNKMLLLLMSEGIAN</sequence>
<feature type="region of interest" description="Disordered" evidence="5">
    <location>
        <begin position="1005"/>
        <end position="1064"/>
    </location>
</feature>
<organism evidence="7 8">
    <name type="scientific">Rheinheimera baltica</name>
    <dbReference type="NCBI Taxonomy" id="67576"/>
    <lineage>
        <taxon>Bacteria</taxon>
        <taxon>Pseudomonadati</taxon>
        <taxon>Pseudomonadota</taxon>
        <taxon>Gammaproteobacteria</taxon>
        <taxon>Chromatiales</taxon>
        <taxon>Chromatiaceae</taxon>
        <taxon>Rheinheimera</taxon>
    </lineage>
</organism>
<evidence type="ECO:0000256" key="2">
    <source>
        <dbReference type="ARBA" id="ARBA00022525"/>
    </source>
</evidence>
<keyword evidence="3 6" id="KW-0732">Signal</keyword>
<keyword evidence="2" id="KW-0964">Secreted</keyword>
<dbReference type="InterPro" id="IPR059100">
    <property type="entry name" value="TSP3_bac"/>
</dbReference>
<keyword evidence="4" id="KW-0106">Calcium</keyword>
<evidence type="ECO:0000313" key="7">
    <source>
        <dbReference type="EMBL" id="MDP5137341.1"/>
    </source>
</evidence>
<evidence type="ECO:0000256" key="4">
    <source>
        <dbReference type="ARBA" id="ARBA00022837"/>
    </source>
</evidence>
<feature type="chain" id="PRO_5045173431" evidence="6">
    <location>
        <begin position="22"/>
        <end position="1156"/>
    </location>
</feature>
<proteinExistence type="predicted"/>
<evidence type="ECO:0000256" key="5">
    <source>
        <dbReference type="SAM" id="MobiDB-lite"/>
    </source>
</evidence>
<keyword evidence="8" id="KW-1185">Reference proteome</keyword>
<dbReference type="InterPro" id="IPR053180">
    <property type="entry name" value="Ca-binding_acidic-repeat"/>
</dbReference>
<dbReference type="RefSeq" id="WP_305976704.1">
    <property type="nucleotide sequence ID" value="NZ_JAPJDZ010000045.1"/>
</dbReference>
<evidence type="ECO:0000313" key="8">
    <source>
        <dbReference type="Proteomes" id="UP001231109"/>
    </source>
</evidence>